<feature type="compositionally biased region" description="Basic residues" evidence="1">
    <location>
        <begin position="46"/>
        <end position="64"/>
    </location>
</feature>
<feature type="region of interest" description="Disordered" evidence="1">
    <location>
        <begin position="311"/>
        <end position="347"/>
    </location>
</feature>
<evidence type="ECO:0000256" key="1">
    <source>
        <dbReference type="SAM" id="MobiDB-lite"/>
    </source>
</evidence>
<name>A0A0C9ZR03_9AGAM</name>
<protein>
    <submittedName>
        <fullName evidence="2">Uncharacterized protein</fullName>
    </submittedName>
</protein>
<accession>A0A0C9ZR03</accession>
<reference evidence="3" key="2">
    <citation type="submission" date="2015-01" db="EMBL/GenBank/DDBJ databases">
        <title>Evolutionary Origins and Diversification of the Mycorrhizal Mutualists.</title>
        <authorList>
            <consortium name="DOE Joint Genome Institute"/>
            <consortium name="Mycorrhizal Genomics Consortium"/>
            <person name="Kohler A."/>
            <person name="Kuo A."/>
            <person name="Nagy L.G."/>
            <person name="Floudas D."/>
            <person name="Copeland A."/>
            <person name="Barry K.W."/>
            <person name="Cichocki N."/>
            <person name="Veneault-Fourrey C."/>
            <person name="LaButti K."/>
            <person name="Lindquist E.A."/>
            <person name="Lipzen A."/>
            <person name="Lundell T."/>
            <person name="Morin E."/>
            <person name="Murat C."/>
            <person name="Riley R."/>
            <person name="Ohm R."/>
            <person name="Sun H."/>
            <person name="Tunlid A."/>
            <person name="Henrissat B."/>
            <person name="Grigoriev I.V."/>
            <person name="Hibbett D.S."/>
            <person name="Martin F."/>
        </authorList>
    </citation>
    <scope>NUCLEOTIDE SEQUENCE [LARGE SCALE GENOMIC DNA]</scope>
    <source>
        <strain evidence="3">441</strain>
    </source>
</reference>
<feature type="region of interest" description="Disordered" evidence="1">
    <location>
        <begin position="1"/>
        <end position="65"/>
    </location>
</feature>
<feature type="compositionally biased region" description="Low complexity" evidence="1">
    <location>
        <begin position="1"/>
        <end position="14"/>
    </location>
</feature>
<dbReference type="HOGENOM" id="CLU_020694_0_0_1"/>
<organism evidence="2 3">
    <name type="scientific">Pisolithus microcarpus 441</name>
    <dbReference type="NCBI Taxonomy" id="765257"/>
    <lineage>
        <taxon>Eukaryota</taxon>
        <taxon>Fungi</taxon>
        <taxon>Dikarya</taxon>
        <taxon>Basidiomycota</taxon>
        <taxon>Agaricomycotina</taxon>
        <taxon>Agaricomycetes</taxon>
        <taxon>Agaricomycetidae</taxon>
        <taxon>Boletales</taxon>
        <taxon>Sclerodermatineae</taxon>
        <taxon>Pisolithaceae</taxon>
        <taxon>Pisolithus</taxon>
    </lineage>
</organism>
<keyword evidence="3" id="KW-1185">Reference proteome</keyword>
<dbReference type="AlphaFoldDB" id="A0A0C9ZR03"/>
<feature type="region of interest" description="Disordered" evidence="1">
    <location>
        <begin position="251"/>
        <end position="279"/>
    </location>
</feature>
<gene>
    <name evidence="2" type="ORF">PISMIDRAFT_514401</name>
</gene>
<feature type="compositionally biased region" description="Low complexity" evidence="1">
    <location>
        <begin position="28"/>
        <end position="40"/>
    </location>
</feature>
<dbReference type="Proteomes" id="UP000054018">
    <property type="component" value="Unassembled WGS sequence"/>
</dbReference>
<evidence type="ECO:0000313" key="3">
    <source>
        <dbReference type="Proteomes" id="UP000054018"/>
    </source>
</evidence>
<reference evidence="2 3" key="1">
    <citation type="submission" date="2014-04" db="EMBL/GenBank/DDBJ databases">
        <authorList>
            <consortium name="DOE Joint Genome Institute"/>
            <person name="Kuo A."/>
            <person name="Kohler A."/>
            <person name="Costa M.D."/>
            <person name="Nagy L.G."/>
            <person name="Floudas D."/>
            <person name="Copeland A."/>
            <person name="Barry K.W."/>
            <person name="Cichocki N."/>
            <person name="Veneault-Fourrey C."/>
            <person name="LaButti K."/>
            <person name="Lindquist E.A."/>
            <person name="Lipzen A."/>
            <person name="Lundell T."/>
            <person name="Morin E."/>
            <person name="Murat C."/>
            <person name="Sun H."/>
            <person name="Tunlid A."/>
            <person name="Henrissat B."/>
            <person name="Grigoriev I.V."/>
            <person name="Hibbett D.S."/>
            <person name="Martin F."/>
            <person name="Nordberg H.P."/>
            <person name="Cantor M.N."/>
            <person name="Hua S.X."/>
        </authorList>
    </citation>
    <scope>NUCLEOTIDE SEQUENCE [LARGE SCALE GENOMIC DNA]</scope>
    <source>
        <strain evidence="2 3">441</strain>
    </source>
</reference>
<feature type="compositionally biased region" description="Polar residues" evidence="1">
    <location>
        <begin position="318"/>
        <end position="339"/>
    </location>
</feature>
<proteinExistence type="predicted"/>
<sequence length="546" mass="59121">MQTSTPTTPVFPTSKMHKPNAHPYAVKTTTSGLLSGSNSSPLATHTVKHHYVPPSPTRKRHRYSRSLESVDDIGVGEGQYPSPLPIPPSFGIAGSPTHSTVRRVDTFATPQRKRADTLPSGSTTSCTSTASDFALTDNSLPSEPKEWTTDQLITYLSTSFSSGGDPEVLNTEDVLGWVQERGLTGREWLRLTGRDLAGISLSDAQISLVLNNSRTLHADSLRRHIWGKSDAKHPTTPSPFHGALYRNSISSTDLSASSPDAMEDMEGPISPPLTSPRSNSVSESFVRRYRDLAHIRVRRRGKVKGLVETWEREASRRGSLSSTEGSICSKGSVSGSDTGSEGEVSEANDIDLEVEQVQENSKTFHEETLSVNGSVSPTPSIADTTLIASNPPPPYISINSLDEEEPSIEDLLDSPSSLEGACVWEADLRLGETVKRIPIARPAHPAITVLNNSFPVSGEEKAYSVPVSSVGGDKGRGKITVNAQVKPLTWMTQSLIILCRMLLAPSTSGCKSATLFHWRTARHSTGPTRQMLFALSRLLLRLPVQN</sequence>
<dbReference type="OrthoDB" id="2425321at2759"/>
<dbReference type="EMBL" id="KN833743">
    <property type="protein sequence ID" value="KIK22153.1"/>
    <property type="molecule type" value="Genomic_DNA"/>
</dbReference>
<evidence type="ECO:0000313" key="2">
    <source>
        <dbReference type="EMBL" id="KIK22153.1"/>
    </source>
</evidence>